<keyword evidence="3" id="KW-1185">Reference proteome</keyword>
<feature type="compositionally biased region" description="Basic residues" evidence="1">
    <location>
        <begin position="88"/>
        <end position="99"/>
    </location>
</feature>
<gene>
    <name evidence="2" type="ORF">IEQ34_018714</name>
</gene>
<comment type="caution">
    <text evidence="2">The sequence shown here is derived from an EMBL/GenBank/DDBJ whole genome shotgun (WGS) entry which is preliminary data.</text>
</comment>
<sequence length="125" mass="14393">MFITQNPAFGVRDAPENRPYTLFSSVVGRELGAKLTTRRVASTGNENEEIAHIVNGNLDWNHIASLLRRLGIVLLAESHNIYALRAQRRSNRRRRRGLPRIKSELDHTHHCEGKRDAKREFTKKI</sequence>
<accession>A0AAV7G6I5</accession>
<protein>
    <recommendedName>
        <fullName evidence="4">Ribosomal protein S13</fullName>
    </recommendedName>
</protein>
<organism evidence="2 3">
    <name type="scientific">Dendrobium chrysotoxum</name>
    <name type="common">Orchid</name>
    <dbReference type="NCBI Taxonomy" id="161865"/>
    <lineage>
        <taxon>Eukaryota</taxon>
        <taxon>Viridiplantae</taxon>
        <taxon>Streptophyta</taxon>
        <taxon>Embryophyta</taxon>
        <taxon>Tracheophyta</taxon>
        <taxon>Spermatophyta</taxon>
        <taxon>Magnoliopsida</taxon>
        <taxon>Liliopsida</taxon>
        <taxon>Asparagales</taxon>
        <taxon>Orchidaceae</taxon>
        <taxon>Epidendroideae</taxon>
        <taxon>Malaxideae</taxon>
        <taxon>Dendrobiinae</taxon>
        <taxon>Dendrobium</taxon>
    </lineage>
</organism>
<reference evidence="2 3" key="1">
    <citation type="journal article" date="2021" name="Hortic Res">
        <title>Chromosome-scale assembly of the Dendrobium chrysotoxum genome enhances the understanding of orchid evolution.</title>
        <authorList>
            <person name="Zhang Y."/>
            <person name="Zhang G.Q."/>
            <person name="Zhang D."/>
            <person name="Liu X.D."/>
            <person name="Xu X.Y."/>
            <person name="Sun W.H."/>
            <person name="Yu X."/>
            <person name="Zhu X."/>
            <person name="Wang Z.W."/>
            <person name="Zhao X."/>
            <person name="Zhong W.Y."/>
            <person name="Chen H."/>
            <person name="Yin W.L."/>
            <person name="Huang T."/>
            <person name="Niu S.C."/>
            <person name="Liu Z.J."/>
        </authorList>
    </citation>
    <scope>NUCLEOTIDE SEQUENCE [LARGE SCALE GENOMIC DNA]</scope>
    <source>
        <strain evidence="2">Lindl</strain>
    </source>
</reference>
<dbReference type="Proteomes" id="UP000775213">
    <property type="component" value="Unassembled WGS sequence"/>
</dbReference>
<feature type="region of interest" description="Disordered" evidence="1">
    <location>
        <begin position="88"/>
        <end position="125"/>
    </location>
</feature>
<feature type="compositionally biased region" description="Basic and acidic residues" evidence="1">
    <location>
        <begin position="101"/>
        <end position="125"/>
    </location>
</feature>
<dbReference type="AlphaFoldDB" id="A0AAV7G6I5"/>
<evidence type="ECO:0000313" key="2">
    <source>
        <dbReference type="EMBL" id="KAH0451415.1"/>
    </source>
</evidence>
<dbReference type="EMBL" id="JAGFBR010000017">
    <property type="protein sequence ID" value="KAH0451415.1"/>
    <property type="molecule type" value="Genomic_DNA"/>
</dbReference>
<name>A0AAV7G6I5_DENCH</name>
<evidence type="ECO:0000256" key="1">
    <source>
        <dbReference type="SAM" id="MobiDB-lite"/>
    </source>
</evidence>
<evidence type="ECO:0000313" key="3">
    <source>
        <dbReference type="Proteomes" id="UP000775213"/>
    </source>
</evidence>
<proteinExistence type="predicted"/>
<evidence type="ECO:0008006" key="4">
    <source>
        <dbReference type="Google" id="ProtNLM"/>
    </source>
</evidence>